<feature type="transmembrane region" description="Helical" evidence="1">
    <location>
        <begin position="77"/>
        <end position="102"/>
    </location>
</feature>
<dbReference type="EMBL" id="BOPA01000014">
    <property type="protein sequence ID" value="GIJ15038.1"/>
    <property type="molecule type" value="Genomic_DNA"/>
</dbReference>
<keyword evidence="1" id="KW-1133">Transmembrane helix</keyword>
<name>A0ABQ4IB06_9ACTN</name>
<keyword evidence="3" id="KW-1185">Reference proteome</keyword>
<sequence length="229" mass="24138">METIDSVLSEADRAWRAYGVSSADRRVLAADLRLDLAAAAADGGDPVQLVGGDVAGFARRLADEAAVRRVRPEYHRLLLTALAGALLGSLLGAGIFTALYPLLVRLIDIPRSIEIPVQVAVVVYYGVPAAVVVAGAVTAVRLRLRDLPQIRRTALLMSLLLPAAGIVVTPITMAYAWSTDYSTAPEVLVVEVVMVLAALAGATVLARRLSLRERRRATGAAPDAAVEPA</sequence>
<feature type="transmembrane region" description="Helical" evidence="1">
    <location>
        <begin position="187"/>
        <end position="206"/>
    </location>
</feature>
<dbReference type="Proteomes" id="UP000647860">
    <property type="component" value="Unassembled WGS sequence"/>
</dbReference>
<feature type="transmembrane region" description="Helical" evidence="1">
    <location>
        <begin position="122"/>
        <end position="142"/>
    </location>
</feature>
<gene>
    <name evidence="2" type="ORF">Vgi01_17220</name>
</gene>
<protein>
    <submittedName>
        <fullName evidence="2">Uncharacterized protein</fullName>
    </submittedName>
</protein>
<evidence type="ECO:0000313" key="2">
    <source>
        <dbReference type="EMBL" id="GIJ15038.1"/>
    </source>
</evidence>
<proteinExistence type="predicted"/>
<comment type="caution">
    <text evidence="2">The sequence shown here is derived from an EMBL/GenBank/DDBJ whole genome shotgun (WGS) entry which is preliminary data.</text>
</comment>
<reference evidence="2 3" key="1">
    <citation type="submission" date="2021-01" db="EMBL/GenBank/DDBJ databases">
        <title>Whole genome shotgun sequence of Verrucosispora gifhornensis NBRC 16317.</title>
        <authorList>
            <person name="Komaki H."/>
            <person name="Tamura T."/>
        </authorList>
    </citation>
    <scope>NUCLEOTIDE SEQUENCE [LARGE SCALE GENOMIC DNA]</scope>
    <source>
        <strain evidence="2 3">NBRC 16317</strain>
    </source>
</reference>
<feature type="transmembrane region" description="Helical" evidence="1">
    <location>
        <begin position="154"/>
        <end position="175"/>
    </location>
</feature>
<organism evidence="2 3">
    <name type="scientific">Micromonospora gifhornensis</name>
    <dbReference type="NCBI Taxonomy" id="84594"/>
    <lineage>
        <taxon>Bacteria</taxon>
        <taxon>Bacillati</taxon>
        <taxon>Actinomycetota</taxon>
        <taxon>Actinomycetes</taxon>
        <taxon>Micromonosporales</taxon>
        <taxon>Micromonosporaceae</taxon>
        <taxon>Micromonospora</taxon>
    </lineage>
</organism>
<accession>A0ABQ4IB06</accession>
<keyword evidence="1" id="KW-0812">Transmembrane</keyword>
<evidence type="ECO:0000313" key="3">
    <source>
        <dbReference type="Proteomes" id="UP000647860"/>
    </source>
</evidence>
<keyword evidence="1" id="KW-0472">Membrane</keyword>
<dbReference type="RefSeq" id="WP_102659557.1">
    <property type="nucleotide sequence ID" value="NZ_BAAAGZ010000038.1"/>
</dbReference>
<evidence type="ECO:0000256" key="1">
    <source>
        <dbReference type="SAM" id="Phobius"/>
    </source>
</evidence>